<evidence type="ECO:0000256" key="3">
    <source>
        <dbReference type="ARBA" id="ARBA00038471"/>
    </source>
</evidence>
<keyword evidence="2" id="KW-1015">Disulfide bond</keyword>
<dbReference type="PANTHER" id="PTHR36710">
    <property type="entry name" value="PECTINESTERASE INHIBITOR-LIKE"/>
    <property type="match status" value="1"/>
</dbReference>
<reference evidence="7" key="1">
    <citation type="submission" date="2025-08" db="UniProtKB">
        <authorList>
            <consortium name="RefSeq"/>
        </authorList>
    </citation>
    <scope>IDENTIFICATION</scope>
    <source>
        <tissue evidence="7">Young leaves</tissue>
    </source>
</reference>
<organism evidence="6 7">
    <name type="scientific">Cucurbita moschata</name>
    <name type="common">Winter crookneck squash</name>
    <name type="synonym">Cucurbita pepo var. moschata</name>
    <dbReference type="NCBI Taxonomy" id="3662"/>
    <lineage>
        <taxon>Eukaryota</taxon>
        <taxon>Viridiplantae</taxon>
        <taxon>Streptophyta</taxon>
        <taxon>Embryophyta</taxon>
        <taxon>Tracheophyta</taxon>
        <taxon>Spermatophyta</taxon>
        <taxon>Magnoliopsida</taxon>
        <taxon>eudicotyledons</taxon>
        <taxon>Gunneridae</taxon>
        <taxon>Pentapetalae</taxon>
        <taxon>rosids</taxon>
        <taxon>fabids</taxon>
        <taxon>Cucurbitales</taxon>
        <taxon>Cucurbitaceae</taxon>
        <taxon>Cucurbiteae</taxon>
        <taxon>Cucurbita</taxon>
    </lineage>
</organism>
<proteinExistence type="inferred from homology"/>
<feature type="domain" description="Pectinesterase inhibitor" evidence="5">
    <location>
        <begin position="26"/>
        <end position="157"/>
    </location>
</feature>
<dbReference type="SUPFAM" id="SSF101148">
    <property type="entry name" value="Plant invertase/pectin methylesterase inhibitor"/>
    <property type="match status" value="1"/>
</dbReference>
<dbReference type="CDD" id="cd15800">
    <property type="entry name" value="PMEI-like_2"/>
    <property type="match status" value="1"/>
</dbReference>
<dbReference type="SMART" id="SM00856">
    <property type="entry name" value="PMEI"/>
    <property type="match status" value="1"/>
</dbReference>
<dbReference type="KEGG" id="cmos:111462491"/>
<feature type="signal peptide" evidence="4">
    <location>
        <begin position="1"/>
        <end position="24"/>
    </location>
</feature>
<evidence type="ECO:0000313" key="7">
    <source>
        <dbReference type="RefSeq" id="XP_022961849.1"/>
    </source>
</evidence>
<dbReference type="InterPro" id="IPR035513">
    <property type="entry name" value="Invertase/methylesterase_inhib"/>
</dbReference>
<dbReference type="Pfam" id="PF04043">
    <property type="entry name" value="PMEI"/>
    <property type="match status" value="1"/>
</dbReference>
<dbReference type="PANTHER" id="PTHR36710:SF18">
    <property type="entry name" value="PECTINESTERASE INHIBITOR 5-RELATED"/>
    <property type="match status" value="1"/>
</dbReference>
<sequence length="164" mass="17927">MASTTSCSSLFVAILACMCFTAHAFFNLNIGMDICQKADYPALCRSVARGQADPSVVLEATIRLLMVQTYKAMGQARRDKTSAMEVCLEVYDDAFSSLQTAISNLKSHDKGSLGINLSAASTDYVTCDDAVEESGLSSPVTRRNARMRKMTSNCLYLSSLIRWH</sequence>
<evidence type="ECO:0000313" key="6">
    <source>
        <dbReference type="Proteomes" id="UP000504609"/>
    </source>
</evidence>
<evidence type="ECO:0000256" key="1">
    <source>
        <dbReference type="ARBA" id="ARBA00022729"/>
    </source>
</evidence>
<name>A0A6J1HF79_CUCMO</name>
<dbReference type="InterPro" id="IPR052421">
    <property type="entry name" value="PCW_Enzyme_Inhibitor"/>
</dbReference>
<protein>
    <submittedName>
        <fullName evidence="7">Uncharacterized protein LOC111462491</fullName>
    </submittedName>
</protein>
<dbReference type="GO" id="GO:0004857">
    <property type="term" value="F:enzyme inhibitor activity"/>
    <property type="evidence" value="ECO:0007669"/>
    <property type="project" value="InterPro"/>
</dbReference>
<dbReference type="AlphaFoldDB" id="A0A6J1HF79"/>
<comment type="similarity">
    <text evidence="3">Belongs to the PMEI family.</text>
</comment>
<feature type="chain" id="PRO_5026879503" evidence="4">
    <location>
        <begin position="25"/>
        <end position="164"/>
    </location>
</feature>
<accession>A0A6J1HF79</accession>
<keyword evidence="6" id="KW-1185">Reference proteome</keyword>
<dbReference type="InterPro" id="IPR006501">
    <property type="entry name" value="Pectinesterase_inhib_dom"/>
</dbReference>
<evidence type="ECO:0000259" key="5">
    <source>
        <dbReference type="SMART" id="SM00856"/>
    </source>
</evidence>
<dbReference type="Proteomes" id="UP000504609">
    <property type="component" value="Unplaced"/>
</dbReference>
<dbReference type="RefSeq" id="XP_022961849.1">
    <property type="nucleotide sequence ID" value="XM_023106081.1"/>
</dbReference>
<dbReference type="GeneID" id="111462491"/>
<gene>
    <name evidence="7" type="primary">LOC111462491</name>
</gene>
<keyword evidence="1 4" id="KW-0732">Signal</keyword>
<evidence type="ECO:0000256" key="2">
    <source>
        <dbReference type="ARBA" id="ARBA00023157"/>
    </source>
</evidence>
<dbReference type="Gene3D" id="1.20.140.40">
    <property type="entry name" value="Invertase/pectin methylesterase inhibitor family protein"/>
    <property type="match status" value="1"/>
</dbReference>
<evidence type="ECO:0000256" key="4">
    <source>
        <dbReference type="SAM" id="SignalP"/>
    </source>
</evidence>
<dbReference type="NCBIfam" id="TIGR01614">
    <property type="entry name" value="PME_inhib"/>
    <property type="match status" value="1"/>
</dbReference>